<dbReference type="NCBIfam" id="TIGR00231">
    <property type="entry name" value="small_GTP"/>
    <property type="match status" value="1"/>
</dbReference>
<keyword evidence="2" id="KW-0547">Nucleotide-binding</keyword>
<dbReference type="InterPro" id="IPR005517">
    <property type="entry name" value="Transl_elong_EFG/EF2_IV"/>
</dbReference>
<dbReference type="InterPro" id="IPR053905">
    <property type="entry name" value="EF-G-like_DII"/>
</dbReference>
<keyword evidence="7" id="KW-1185">Reference proteome</keyword>
<dbReference type="SMART" id="SM00889">
    <property type="entry name" value="EFG_IV"/>
    <property type="match status" value="1"/>
</dbReference>
<evidence type="ECO:0000259" key="5">
    <source>
        <dbReference type="PROSITE" id="PS51722"/>
    </source>
</evidence>
<dbReference type="SMART" id="SM00838">
    <property type="entry name" value="EFG_C"/>
    <property type="match status" value="1"/>
</dbReference>
<evidence type="ECO:0000256" key="1">
    <source>
        <dbReference type="ARBA" id="ARBA00017872"/>
    </source>
</evidence>
<sequence length="691" mass="75741">MPTYSTQAIRNIAFVGQHGSGKTTLVEALLHKAGVIGAMGSIENRDTTADYMEEEKEHGHSLADAIVHCDYKDTHINLIDTPGAADFLGQTITALAAIETAALVIDASAGIDAVSRRIMQEAKDLNLCRMIIVNKIDSNSADFAAMLQRLQDAFGTECLPVNLPADGGKRVVDCFFNPDGQSDLGSVADAHSALIDQVVEVDEELMALYLEQGEELQPEQLHEPFEKALREGHLVPVCFTAARPHDTPDKPVGISELLDIFVKLAPNPTEGNPRPFVRGDDNSNQIHPRPDADAHVLAHVFNVRVDPFVGKLSMFRVHQGTITRDTQLYIGDPRNGDSKRPFKVGHLFKLQGKDHVEVERAVPGDIVAVAKVEEVHRDAVLHDHHDEDRIHLAPMPLPEPMQGLAITPKRRGDEQKIADALSKLVEEDPSFRVTRDPATKETVIQGLGDLHLRVVLEKLKTRYNVEVDTKPPKIAYRETITAKAEGHHRHKKQTGGAGQFGEVFLRVEPLDRGAGFEYSNDVFGGAIPNSFIPAIEKGVRQAMEEGALGGYPVQDVKVSVYDGKHHPVDSKEVAFVTAGKRAFIDAFNKAKPVLLEPMVNLEVTVPQNAMGDITGDLSGRRGRIVGTDIEGDQAMIKALVPMAEITTYQSQLKSITGGQGSYTMQFSHYDPVPGNVQQQIVAQYQPREEED</sequence>
<evidence type="ECO:0000313" key="6">
    <source>
        <dbReference type="EMBL" id="MFA9477306.1"/>
    </source>
</evidence>
<protein>
    <recommendedName>
        <fullName evidence="1">Elongation factor G</fullName>
    </recommendedName>
</protein>
<dbReference type="Gene3D" id="3.30.70.240">
    <property type="match status" value="1"/>
</dbReference>
<dbReference type="RefSeq" id="WP_425344231.1">
    <property type="nucleotide sequence ID" value="NZ_JBGUBD010000002.1"/>
</dbReference>
<dbReference type="CDD" id="cd04170">
    <property type="entry name" value="EF-G_bact"/>
    <property type="match status" value="1"/>
</dbReference>
<dbReference type="NCBIfam" id="NF009381">
    <property type="entry name" value="PRK12740.1-5"/>
    <property type="match status" value="1"/>
</dbReference>
<dbReference type="Pfam" id="PF22042">
    <property type="entry name" value="EF-G_D2"/>
    <property type="match status" value="1"/>
</dbReference>
<dbReference type="Pfam" id="PF00009">
    <property type="entry name" value="GTP_EFTU"/>
    <property type="match status" value="1"/>
</dbReference>
<gene>
    <name evidence="6" type="primary">fusA</name>
    <name evidence="6" type="ORF">ACERK3_03245</name>
</gene>
<organism evidence="6 7">
    <name type="scientific">Natronomicrosphaera hydrolytica</name>
    <dbReference type="NCBI Taxonomy" id="3242702"/>
    <lineage>
        <taxon>Bacteria</taxon>
        <taxon>Pseudomonadati</taxon>
        <taxon>Planctomycetota</taxon>
        <taxon>Phycisphaerae</taxon>
        <taxon>Phycisphaerales</taxon>
        <taxon>Phycisphaeraceae</taxon>
        <taxon>Natronomicrosphaera</taxon>
    </lineage>
</organism>
<dbReference type="InterPro" id="IPR000640">
    <property type="entry name" value="EFG_V-like"/>
</dbReference>
<dbReference type="Proteomes" id="UP001575105">
    <property type="component" value="Unassembled WGS sequence"/>
</dbReference>
<dbReference type="InterPro" id="IPR035649">
    <property type="entry name" value="EFG_V"/>
</dbReference>
<evidence type="ECO:0000313" key="7">
    <source>
        <dbReference type="Proteomes" id="UP001575105"/>
    </source>
</evidence>
<dbReference type="CDD" id="cd16262">
    <property type="entry name" value="EFG_III"/>
    <property type="match status" value="1"/>
</dbReference>
<evidence type="ECO:0000256" key="3">
    <source>
        <dbReference type="ARBA" id="ARBA00022768"/>
    </source>
</evidence>
<dbReference type="GO" id="GO:0003746">
    <property type="term" value="F:translation elongation factor activity"/>
    <property type="evidence" value="ECO:0007669"/>
    <property type="project" value="UniProtKB-KW"/>
</dbReference>
<dbReference type="Pfam" id="PF03764">
    <property type="entry name" value="EFG_IV"/>
    <property type="match status" value="1"/>
</dbReference>
<dbReference type="PANTHER" id="PTHR43261">
    <property type="entry name" value="TRANSLATION ELONGATION FACTOR G-RELATED"/>
    <property type="match status" value="1"/>
</dbReference>
<keyword evidence="3 6" id="KW-0648">Protein biosynthesis</keyword>
<name>A0ABV4U187_9BACT</name>
<dbReference type="SUPFAM" id="SSF54211">
    <property type="entry name" value="Ribosomal protein S5 domain 2-like"/>
    <property type="match status" value="1"/>
</dbReference>
<dbReference type="Gene3D" id="3.40.50.300">
    <property type="entry name" value="P-loop containing nucleotide triphosphate hydrolases"/>
    <property type="match status" value="1"/>
</dbReference>
<dbReference type="Gene3D" id="3.30.230.10">
    <property type="match status" value="1"/>
</dbReference>
<dbReference type="PROSITE" id="PS51722">
    <property type="entry name" value="G_TR_2"/>
    <property type="match status" value="1"/>
</dbReference>
<dbReference type="NCBIfam" id="NF009891">
    <property type="entry name" value="PRK13351.1-1"/>
    <property type="match status" value="1"/>
</dbReference>
<dbReference type="SUPFAM" id="SSF54980">
    <property type="entry name" value="EF-G C-terminal domain-like"/>
    <property type="match status" value="2"/>
</dbReference>
<evidence type="ECO:0000256" key="4">
    <source>
        <dbReference type="ARBA" id="ARBA00023134"/>
    </source>
</evidence>
<dbReference type="InterPro" id="IPR009022">
    <property type="entry name" value="EFG_III"/>
</dbReference>
<dbReference type="InterPro" id="IPR000795">
    <property type="entry name" value="T_Tr_GTP-bd_dom"/>
</dbReference>
<dbReference type="InterPro" id="IPR035647">
    <property type="entry name" value="EFG_III/V"/>
</dbReference>
<dbReference type="InterPro" id="IPR020568">
    <property type="entry name" value="Ribosomal_Su5_D2-typ_SF"/>
</dbReference>
<keyword evidence="3 6" id="KW-0251">Elongation factor</keyword>
<reference evidence="6 7" key="1">
    <citation type="submission" date="2024-08" db="EMBL/GenBank/DDBJ databases">
        <title>Whole-genome sequencing of halo(alkali)philic microorganisms from hypersaline lakes.</title>
        <authorList>
            <person name="Sorokin D.Y."/>
            <person name="Merkel A.Y."/>
            <person name="Messina E."/>
            <person name="Yakimov M."/>
        </authorList>
    </citation>
    <scope>NUCLEOTIDE SEQUENCE [LARGE SCALE GENOMIC DNA]</scope>
    <source>
        <strain evidence="6 7">AB-hyl4</strain>
    </source>
</reference>
<proteinExistence type="predicted"/>
<dbReference type="InterPro" id="IPR027417">
    <property type="entry name" value="P-loop_NTPase"/>
</dbReference>
<dbReference type="Gene3D" id="3.30.70.870">
    <property type="entry name" value="Elongation Factor G (Translational Gtpase), domain 3"/>
    <property type="match status" value="1"/>
</dbReference>
<dbReference type="SUPFAM" id="SSF50447">
    <property type="entry name" value="Translation proteins"/>
    <property type="match status" value="1"/>
</dbReference>
<dbReference type="Gene3D" id="2.40.30.10">
    <property type="entry name" value="Translation factors"/>
    <property type="match status" value="1"/>
</dbReference>
<dbReference type="PRINTS" id="PR00315">
    <property type="entry name" value="ELONGATNFCT"/>
</dbReference>
<dbReference type="SUPFAM" id="SSF52540">
    <property type="entry name" value="P-loop containing nucleoside triphosphate hydrolases"/>
    <property type="match status" value="1"/>
</dbReference>
<evidence type="ECO:0000256" key="2">
    <source>
        <dbReference type="ARBA" id="ARBA00022741"/>
    </source>
</evidence>
<accession>A0ABV4U187</accession>
<comment type="caution">
    <text evidence="6">The sequence shown here is derived from an EMBL/GenBank/DDBJ whole genome shotgun (WGS) entry which is preliminary data.</text>
</comment>
<keyword evidence="4" id="KW-0342">GTP-binding</keyword>
<dbReference type="CDD" id="cd01434">
    <property type="entry name" value="EFG_mtEFG1_IV"/>
    <property type="match status" value="1"/>
</dbReference>
<dbReference type="CDD" id="cd03713">
    <property type="entry name" value="EFG_mtEFG_C"/>
    <property type="match status" value="1"/>
</dbReference>
<feature type="domain" description="Tr-type G" evidence="5">
    <location>
        <begin position="7"/>
        <end position="269"/>
    </location>
</feature>
<dbReference type="Pfam" id="PF14492">
    <property type="entry name" value="EFG_III"/>
    <property type="match status" value="1"/>
</dbReference>
<dbReference type="InterPro" id="IPR047872">
    <property type="entry name" value="EFG_IV"/>
</dbReference>
<dbReference type="InterPro" id="IPR005225">
    <property type="entry name" value="Small_GTP-bd"/>
</dbReference>
<dbReference type="InterPro" id="IPR014721">
    <property type="entry name" value="Ribsml_uS5_D2-typ_fold_subgr"/>
</dbReference>
<dbReference type="InterPro" id="IPR041095">
    <property type="entry name" value="EFG_II"/>
</dbReference>
<dbReference type="InterPro" id="IPR009000">
    <property type="entry name" value="Transl_B-barrel_sf"/>
</dbReference>
<dbReference type="Pfam" id="PF00679">
    <property type="entry name" value="EFG_C"/>
    <property type="match status" value="1"/>
</dbReference>
<dbReference type="EMBL" id="JBGUBD010000002">
    <property type="protein sequence ID" value="MFA9477306.1"/>
    <property type="molecule type" value="Genomic_DNA"/>
</dbReference>
<dbReference type="PANTHER" id="PTHR43261:SF6">
    <property type="entry name" value="ELONGATION FACTOR G-LIKE PROTEIN"/>
    <property type="match status" value="1"/>
</dbReference>